<evidence type="ECO:0000256" key="14">
    <source>
        <dbReference type="ARBA" id="ARBA00030669"/>
    </source>
</evidence>
<evidence type="ECO:0000256" key="17">
    <source>
        <dbReference type="ARBA" id="ARBA00048808"/>
    </source>
</evidence>
<dbReference type="GO" id="GO:0000049">
    <property type="term" value="F:tRNA binding"/>
    <property type="evidence" value="ECO:0007669"/>
    <property type="project" value="UniProtKB-UniRule"/>
</dbReference>
<feature type="binding site" evidence="19">
    <location>
        <position position="461"/>
    </location>
    <ligand>
        <name>tRNA</name>
        <dbReference type="ChEBI" id="CHEBI:17843"/>
    </ligand>
</feature>
<feature type="modified residue" description="N6-(pyridoxal phosphate)lysine" evidence="20">
    <location>
        <position position="284"/>
    </location>
</feature>
<evidence type="ECO:0000256" key="6">
    <source>
        <dbReference type="ARBA" id="ARBA00021963"/>
    </source>
</evidence>
<keyword evidence="10 18" id="KW-0663">Pyridoxal phosphate</keyword>
<evidence type="ECO:0000256" key="1">
    <source>
        <dbReference type="ARBA" id="ARBA00001933"/>
    </source>
</evidence>
<dbReference type="GO" id="GO:0001717">
    <property type="term" value="P:conversion of seryl-tRNAsec to selenocys-tRNAsec"/>
    <property type="evidence" value="ECO:0007669"/>
    <property type="project" value="UniProtKB-UniRule"/>
</dbReference>
<evidence type="ECO:0000313" key="22">
    <source>
        <dbReference type="EnsemblMetazoa" id="Aqu2.1.40717_001"/>
    </source>
</evidence>
<dbReference type="PIRSF" id="PIRSF017689">
    <property type="entry name" value="SepSecS"/>
    <property type="match status" value="1"/>
</dbReference>
<evidence type="ECO:0000256" key="15">
    <source>
        <dbReference type="ARBA" id="ARBA00032048"/>
    </source>
</evidence>
<dbReference type="NCBIfam" id="TIGR03531">
    <property type="entry name" value="selenium_SpcS"/>
    <property type="match status" value="1"/>
</dbReference>
<comment type="subunit">
    <text evidence="13">Homotetramer formed by a catalytic dimer and a non-catalytic dimer serving as a binding platform that orients tRNASec for catalysis. Each tetramer binds the CCA ends of two tRNAs which point to the active sites of the catalytic dimer.</text>
</comment>
<keyword evidence="8 18" id="KW-0808">Transferase</keyword>
<dbReference type="SUPFAM" id="SSF53383">
    <property type="entry name" value="PLP-dependent transferases"/>
    <property type="match status" value="1"/>
</dbReference>
<dbReference type="Gene3D" id="3.40.640.10">
    <property type="entry name" value="Type I PLP-dependent aspartate aminotransferase-like (Major domain)"/>
    <property type="match status" value="1"/>
</dbReference>
<evidence type="ECO:0000256" key="13">
    <source>
        <dbReference type="ARBA" id="ARBA00026053"/>
    </source>
</evidence>
<dbReference type="KEGG" id="aqu:100641076"/>
<dbReference type="InterPro" id="IPR019872">
    <property type="entry name" value="Sec-tRNA_Se_transferase"/>
</dbReference>
<feature type="region of interest" description="Disordered" evidence="21">
    <location>
        <begin position="463"/>
        <end position="486"/>
    </location>
</feature>
<dbReference type="GO" id="GO:0001514">
    <property type="term" value="P:selenocysteine incorporation"/>
    <property type="evidence" value="ECO:0007669"/>
    <property type="project" value="TreeGrafter"/>
</dbReference>
<dbReference type="eggNOG" id="KOG3843">
    <property type="taxonomic scope" value="Eukaryota"/>
</dbReference>
<dbReference type="GO" id="GO:0098621">
    <property type="term" value="F:O-phosphoseryl-tRNA(Sec) selenium transferase activity"/>
    <property type="evidence" value="ECO:0007669"/>
    <property type="project" value="UniProtKB-EC"/>
</dbReference>
<feature type="binding site" evidence="19">
    <location>
        <position position="75"/>
    </location>
    <ligand>
        <name>pyridoxal 5'-phosphate</name>
        <dbReference type="ChEBI" id="CHEBI:597326"/>
    </ligand>
</feature>
<comment type="cofactor">
    <cofactor evidence="1 18 20">
        <name>pyridoxal 5'-phosphate</name>
        <dbReference type="ChEBI" id="CHEBI:597326"/>
    </cofactor>
</comment>
<dbReference type="Pfam" id="PF05889">
    <property type="entry name" value="SepSecS"/>
    <property type="match status" value="1"/>
</dbReference>
<evidence type="ECO:0000256" key="3">
    <source>
        <dbReference type="ARBA" id="ARBA00004822"/>
    </source>
</evidence>
<dbReference type="EnsemblMetazoa" id="XM_003383910.3">
    <property type="protein sequence ID" value="XP_003383958.1"/>
    <property type="gene ID" value="LOC100641076"/>
</dbReference>
<dbReference type="InterPro" id="IPR008829">
    <property type="entry name" value="SepSecS/SepCysS"/>
</dbReference>
<feature type="binding site" evidence="19">
    <location>
        <position position="105"/>
    </location>
    <ligand>
        <name>substrate</name>
    </ligand>
</feature>
<dbReference type="UniPathway" id="UPA00906">
    <property type="reaction ID" value="UER00898"/>
</dbReference>
<evidence type="ECO:0000256" key="16">
    <source>
        <dbReference type="ARBA" id="ARBA00032693"/>
    </source>
</evidence>
<evidence type="ECO:0000256" key="9">
    <source>
        <dbReference type="ARBA" id="ARBA00022884"/>
    </source>
</evidence>
<keyword evidence="23" id="KW-1185">Reference proteome</keyword>
<keyword evidence="7 18" id="KW-0820">tRNA-binding</keyword>
<dbReference type="EC" id="2.9.1.2" evidence="5 18"/>
<feature type="binding site" evidence="19">
    <location>
        <position position="97"/>
    </location>
    <ligand>
        <name>substrate</name>
    </ligand>
</feature>
<feature type="binding site" evidence="19">
    <location>
        <position position="271"/>
    </location>
    <ligand>
        <name>tRNA</name>
        <dbReference type="ChEBI" id="CHEBI:17843"/>
    </ligand>
</feature>
<evidence type="ECO:0000256" key="20">
    <source>
        <dbReference type="PIRSR" id="PIRSR017689-50"/>
    </source>
</evidence>
<evidence type="ECO:0000313" key="23">
    <source>
        <dbReference type="Proteomes" id="UP000007879"/>
    </source>
</evidence>
<evidence type="ECO:0000256" key="19">
    <source>
        <dbReference type="PIRSR" id="PIRSR017689-1"/>
    </source>
</evidence>
<keyword evidence="12 18" id="KW-0711">Selenium</keyword>
<evidence type="ECO:0000256" key="18">
    <source>
        <dbReference type="PIRNR" id="PIRNR017689"/>
    </source>
</evidence>
<reference evidence="22" key="2">
    <citation type="submission" date="2017-05" db="UniProtKB">
        <authorList>
            <consortium name="EnsemblMetazoa"/>
        </authorList>
    </citation>
    <scope>IDENTIFICATION</scope>
</reference>
<evidence type="ECO:0000256" key="5">
    <source>
        <dbReference type="ARBA" id="ARBA00012464"/>
    </source>
</evidence>
<dbReference type="Proteomes" id="UP000007879">
    <property type="component" value="Unassembled WGS sequence"/>
</dbReference>
<comment type="similarity">
    <text evidence="4 18">Belongs to the SepSecS family.</text>
</comment>
<dbReference type="OMA" id="MSHANDY"/>
<keyword evidence="11 18" id="KW-0648">Protein biosynthesis</keyword>
<dbReference type="STRING" id="400682.A0A1X7VKZ2"/>
<evidence type="ECO:0000256" key="21">
    <source>
        <dbReference type="SAM" id="MobiDB-lite"/>
    </source>
</evidence>
<evidence type="ECO:0000256" key="10">
    <source>
        <dbReference type="ARBA" id="ARBA00022898"/>
    </source>
</evidence>
<keyword evidence="18" id="KW-0963">Cytoplasm</keyword>
<feature type="binding site" evidence="19">
    <location>
        <position position="396"/>
    </location>
    <ligand>
        <name>tRNA</name>
        <dbReference type="ChEBI" id="CHEBI:17843"/>
    </ligand>
</feature>
<dbReference type="PANTHER" id="PTHR12944:SF2">
    <property type="entry name" value="O-PHOSPHOSERYL-TRNA(SEC) SELENIUM TRANSFERASE"/>
    <property type="match status" value="1"/>
</dbReference>
<organism evidence="22">
    <name type="scientific">Amphimedon queenslandica</name>
    <name type="common">Sponge</name>
    <dbReference type="NCBI Taxonomy" id="400682"/>
    <lineage>
        <taxon>Eukaryota</taxon>
        <taxon>Metazoa</taxon>
        <taxon>Porifera</taxon>
        <taxon>Demospongiae</taxon>
        <taxon>Heteroscleromorpha</taxon>
        <taxon>Haplosclerida</taxon>
        <taxon>Niphatidae</taxon>
        <taxon>Amphimedon</taxon>
    </lineage>
</organism>
<accession>A0A1X7VKZ2</accession>
<feature type="binding site" evidence="19">
    <location>
        <position position="98"/>
    </location>
    <ligand>
        <name>substrate</name>
    </ligand>
</feature>
<dbReference type="InterPro" id="IPR015421">
    <property type="entry name" value="PyrdxlP-dep_Trfase_major"/>
</dbReference>
<dbReference type="PANTHER" id="PTHR12944">
    <property type="entry name" value="SOLUBLE LIVER ANTIGEN/LIVER PANCREAS ANTIGEN"/>
    <property type="match status" value="1"/>
</dbReference>
<dbReference type="OrthoDB" id="10263545at2759"/>
<evidence type="ECO:0000256" key="7">
    <source>
        <dbReference type="ARBA" id="ARBA00022555"/>
    </source>
</evidence>
<evidence type="ECO:0000256" key="11">
    <source>
        <dbReference type="ARBA" id="ARBA00022917"/>
    </source>
</evidence>
<protein>
    <recommendedName>
        <fullName evidence="6 18">O-phosphoseryl-tRNA(Sec) selenium transferase</fullName>
        <ecNumber evidence="5 18">2.9.1.2</ecNumber>
    </recommendedName>
    <alternativeName>
        <fullName evidence="14 18">Selenocysteine synthase</fullName>
    </alternativeName>
    <alternativeName>
        <fullName evidence="15 18">Selenocysteinyl-tRNA(Sec) synthase</fullName>
    </alternativeName>
    <alternativeName>
        <fullName evidence="16 18">Sep-tRNA:Sec-tRNA synthase</fullName>
    </alternativeName>
</protein>
<proteinExistence type="inferred from homology"/>
<dbReference type="AlphaFoldDB" id="A0A1X7VKZ2"/>
<comment type="catalytic activity">
    <reaction evidence="17 18">
        <text>O-phospho-L-seryl-tRNA(Sec) + selenophosphate + H2O = L-selenocysteinyl-tRNA(Sec) + 2 phosphate</text>
        <dbReference type="Rhea" id="RHEA:25041"/>
        <dbReference type="Rhea" id="RHEA-COMP:9743"/>
        <dbReference type="Rhea" id="RHEA-COMP:9947"/>
        <dbReference type="ChEBI" id="CHEBI:15377"/>
        <dbReference type="ChEBI" id="CHEBI:16144"/>
        <dbReference type="ChEBI" id="CHEBI:43474"/>
        <dbReference type="ChEBI" id="CHEBI:78551"/>
        <dbReference type="ChEBI" id="CHEBI:78573"/>
        <dbReference type="EC" id="2.9.1.2"/>
    </reaction>
</comment>
<comment type="pathway">
    <text evidence="3 18">Aminoacyl-tRNA biosynthesis; selenocysteinyl-tRNA(Sec) biosynthesis; selenocysteinyl-tRNA(Sec) from L-seryl-tRNA(Sec) (archaeal/eukaryal route): step 2/2.</text>
</comment>
<feature type="binding site" evidence="19">
    <location>
        <position position="313"/>
    </location>
    <ligand>
        <name>substrate</name>
    </ligand>
</feature>
<comment type="function">
    <text evidence="2 18">Converts O-phosphoseryl-tRNA(Sec) to selenocysteinyl-tRNA(Sec) required for selenoprotein biosynthesis.</text>
</comment>
<dbReference type="InterPro" id="IPR015424">
    <property type="entry name" value="PyrdxlP-dep_Trfase"/>
</dbReference>
<evidence type="ECO:0000256" key="8">
    <source>
        <dbReference type="ARBA" id="ARBA00022679"/>
    </source>
</evidence>
<feature type="site" description="May act as a substrate filter by repelling compounds with a negatively charged alpha-carboxylate" evidence="20">
    <location>
        <position position="74"/>
    </location>
</feature>
<dbReference type="GO" id="GO:0005737">
    <property type="term" value="C:cytoplasm"/>
    <property type="evidence" value="ECO:0007669"/>
    <property type="project" value="UniProtKB-SubCell"/>
</dbReference>
<comment type="subcellular location">
    <subcellularLocation>
        <location evidence="18">Cytoplasm</location>
    </subcellularLocation>
</comment>
<sequence>MNEESYLAAEKLVPATYLNQGKDSKRTHEKCIQTLLYHRKLPSEGWSDARIRLLLNELSLMDSNNFPENVGVGEREARIHSSIVRERHFSLGHGIGRSGDVAAVQPKAAGSSLLNQLTNSLLLDIIQQSGAHFVQSCVLIPVATGMALMMTLLSLRSSRPSARYVIWPRIDQKSCFKSIISAGFEPVIIENVLEGDELMTDVQSMETQINKLGPDTVLAIMTVTSCFAPRGADRLPEVARLSSQYSIPHIVNNAYGVQSSKCMHLLQEANRVGRLDAFIQSTDKNFLVPVGGSVVSSGNPEFIKTVSQSYPGRASSTPTIDVFVTLLGLGSDGYKSLCKERKDNYQYLLKLLSDVAHRHNERVLVTKNNPISIAMSLTSLPSTTDWTELGSMLFLRNVSGTRVVSPGTSKTIGGYTFTNWGSHSNNYPHPYLTAAAAIGMNRQEIDTFCKRLDKTLTKFKKKHVVSDQELKSPQSGANDSEHGNGS</sequence>
<dbReference type="InParanoid" id="A0A1X7VKZ2"/>
<evidence type="ECO:0000256" key="4">
    <source>
        <dbReference type="ARBA" id="ARBA00007037"/>
    </source>
</evidence>
<keyword evidence="9 18" id="KW-0694">RNA-binding</keyword>
<evidence type="ECO:0000256" key="2">
    <source>
        <dbReference type="ARBA" id="ARBA00002552"/>
    </source>
</evidence>
<dbReference type="EnsemblMetazoa" id="Aqu2.1.40717_001">
    <property type="protein sequence ID" value="Aqu2.1.40717_001"/>
    <property type="gene ID" value="Aqu2.1.40717"/>
</dbReference>
<reference evidence="23" key="1">
    <citation type="journal article" date="2010" name="Nature">
        <title>The Amphimedon queenslandica genome and the evolution of animal complexity.</title>
        <authorList>
            <person name="Srivastava M."/>
            <person name="Simakov O."/>
            <person name="Chapman J."/>
            <person name="Fahey B."/>
            <person name="Gauthier M.E."/>
            <person name="Mitros T."/>
            <person name="Richards G.S."/>
            <person name="Conaco C."/>
            <person name="Dacre M."/>
            <person name="Hellsten U."/>
            <person name="Larroux C."/>
            <person name="Putnam N.H."/>
            <person name="Stanke M."/>
            <person name="Adamska M."/>
            <person name="Darling A."/>
            <person name="Degnan S.M."/>
            <person name="Oakley T.H."/>
            <person name="Plachetzki D.C."/>
            <person name="Zhai Y."/>
            <person name="Adamski M."/>
            <person name="Calcino A."/>
            <person name="Cummins S.F."/>
            <person name="Goodstein D.M."/>
            <person name="Harris C."/>
            <person name="Jackson D.J."/>
            <person name="Leys S.P."/>
            <person name="Shu S."/>
            <person name="Woodcroft B.J."/>
            <person name="Vervoort M."/>
            <person name="Kosik K.S."/>
            <person name="Manning G."/>
            <person name="Degnan B.M."/>
            <person name="Rokhsar D.S."/>
        </authorList>
    </citation>
    <scope>NUCLEOTIDE SEQUENCE [LARGE SCALE GENOMIC DNA]</scope>
</reference>
<name>A0A1X7VKZ2_AMPQE</name>
<gene>
    <name evidence="22" type="primary">100641076</name>
</gene>
<evidence type="ECO:0000256" key="12">
    <source>
        <dbReference type="ARBA" id="ARBA00023266"/>
    </source>
</evidence>